<evidence type="ECO:0000256" key="1">
    <source>
        <dbReference type="ARBA" id="ARBA00022553"/>
    </source>
</evidence>
<evidence type="ECO:0000256" key="2">
    <source>
        <dbReference type="ARBA" id="ARBA00023012"/>
    </source>
</evidence>
<feature type="domain" description="OmpR/PhoB-type" evidence="9">
    <location>
        <begin position="161"/>
        <end position="256"/>
    </location>
</feature>
<evidence type="ECO:0000259" key="9">
    <source>
        <dbReference type="PROSITE" id="PS51755"/>
    </source>
</evidence>
<dbReference type="Proteomes" id="UP001282288">
    <property type="component" value="Unassembled WGS sequence"/>
</dbReference>
<dbReference type="GO" id="GO:0000156">
    <property type="term" value="F:phosphorelay response regulator activity"/>
    <property type="evidence" value="ECO:0007669"/>
    <property type="project" value="TreeGrafter"/>
</dbReference>
<keyword evidence="5" id="KW-0804">Transcription</keyword>
<comment type="caution">
    <text evidence="10">The sequence shown here is derived from an EMBL/GenBank/DDBJ whole genome shotgun (WGS) entry which is preliminary data.</text>
</comment>
<evidence type="ECO:0000259" key="8">
    <source>
        <dbReference type="PROSITE" id="PS50110"/>
    </source>
</evidence>
<dbReference type="AlphaFoldDB" id="A0AAP6BDJ9"/>
<evidence type="ECO:0000256" key="7">
    <source>
        <dbReference type="PROSITE-ProRule" id="PRU01091"/>
    </source>
</evidence>
<dbReference type="Proteomes" id="UP001272987">
    <property type="component" value="Unassembled WGS sequence"/>
</dbReference>
<evidence type="ECO:0000313" key="10">
    <source>
        <dbReference type="EMBL" id="MDX2962775.1"/>
    </source>
</evidence>
<dbReference type="InterPro" id="IPR001789">
    <property type="entry name" value="Sig_transdc_resp-reg_receiver"/>
</dbReference>
<dbReference type="GO" id="GO:0006355">
    <property type="term" value="P:regulation of DNA-templated transcription"/>
    <property type="evidence" value="ECO:0007669"/>
    <property type="project" value="InterPro"/>
</dbReference>
<dbReference type="InterPro" id="IPR001867">
    <property type="entry name" value="OmpR/PhoB-type_DNA-bd"/>
</dbReference>
<protein>
    <submittedName>
        <fullName evidence="10">Response regulator transcription factor</fullName>
    </submittedName>
</protein>
<dbReference type="Pfam" id="PF00486">
    <property type="entry name" value="Trans_reg_C"/>
    <property type="match status" value="1"/>
</dbReference>
<dbReference type="SUPFAM" id="SSF46894">
    <property type="entry name" value="C-terminal effector domain of the bipartite response regulators"/>
    <property type="match status" value="1"/>
</dbReference>
<dbReference type="PANTHER" id="PTHR48111">
    <property type="entry name" value="REGULATOR OF RPOS"/>
    <property type="match status" value="1"/>
</dbReference>
<evidence type="ECO:0000313" key="12">
    <source>
        <dbReference type="Proteomes" id="UP001272987"/>
    </source>
</evidence>
<dbReference type="PROSITE" id="PS50110">
    <property type="entry name" value="RESPONSE_REGULATORY"/>
    <property type="match status" value="1"/>
</dbReference>
<keyword evidence="1 6" id="KW-0597">Phosphoprotein</keyword>
<dbReference type="PROSITE" id="PS51755">
    <property type="entry name" value="OMPR_PHOB"/>
    <property type="match status" value="1"/>
</dbReference>
<feature type="modified residue" description="4-aspartylphosphate" evidence="6">
    <location>
        <position position="89"/>
    </location>
</feature>
<gene>
    <name evidence="10" type="ORF">PV399_24110</name>
    <name evidence="11" type="ORF">PV666_13600</name>
</gene>
<keyword evidence="3" id="KW-0805">Transcription regulation</keyword>
<evidence type="ECO:0000256" key="3">
    <source>
        <dbReference type="ARBA" id="ARBA00023015"/>
    </source>
</evidence>
<proteinExistence type="predicted"/>
<dbReference type="Gene3D" id="1.10.10.10">
    <property type="entry name" value="Winged helix-like DNA-binding domain superfamily/Winged helix DNA-binding domain"/>
    <property type="match status" value="1"/>
</dbReference>
<dbReference type="Gene3D" id="3.40.50.2300">
    <property type="match status" value="1"/>
</dbReference>
<evidence type="ECO:0000313" key="13">
    <source>
        <dbReference type="Proteomes" id="UP001282288"/>
    </source>
</evidence>
<feature type="DNA-binding region" description="OmpR/PhoB-type" evidence="7">
    <location>
        <begin position="161"/>
        <end position="256"/>
    </location>
</feature>
<dbReference type="CDD" id="cd00383">
    <property type="entry name" value="trans_reg_C"/>
    <property type="match status" value="1"/>
</dbReference>
<dbReference type="InterPro" id="IPR011006">
    <property type="entry name" value="CheY-like_superfamily"/>
</dbReference>
<evidence type="ECO:0000256" key="4">
    <source>
        <dbReference type="ARBA" id="ARBA00023125"/>
    </source>
</evidence>
<evidence type="ECO:0000256" key="5">
    <source>
        <dbReference type="ARBA" id="ARBA00023163"/>
    </source>
</evidence>
<dbReference type="GO" id="GO:0032993">
    <property type="term" value="C:protein-DNA complex"/>
    <property type="evidence" value="ECO:0007669"/>
    <property type="project" value="TreeGrafter"/>
</dbReference>
<name>A0AAP6BDJ9_9ACTN</name>
<organism evidence="10 13">
    <name type="scientific">Streptomyces acidiscabies</name>
    <dbReference type="NCBI Taxonomy" id="42234"/>
    <lineage>
        <taxon>Bacteria</taxon>
        <taxon>Bacillati</taxon>
        <taxon>Actinomycetota</taxon>
        <taxon>Actinomycetes</taxon>
        <taxon>Kitasatosporales</taxon>
        <taxon>Streptomycetaceae</taxon>
        <taxon>Streptomyces</taxon>
    </lineage>
</organism>
<dbReference type="InterPro" id="IPR036388">
    <property type="entry name" value="WH-like_DNA-bd_sf"/>
</dbReference>
<evidence type="ECO:0000313" key="11">
    <source>
        <dbReference type="EMBL" id="MDX3018918.1"/>
    </source>
</evidence>
<evidence type="ECO:0000256" key="6">
    <source>
        <dbReference type="PROSITE-ProRule" id="PRU00169"/>
    </source>
</evidence>
<dbReference type="PANTHER" id="PTHR48111:SF1">
    <property type="entry name" value="TWO-COMPONENT RESPONSE REGULATOR ORR33"/>
    <property type="match status" value="1"/>
</dbReference>
<accession>A0AAP6BDJ9</accession>
<dbReference type="GO" id="GO:0005829">
    <property type="term" value="C:cytosol"/>
    <property type="evidence" value="ECO:0007669"/>
    <property type="project" value="TreeGrafter"/>
</dbReference>
<dbReference type="InterPro" id="IPR039420">
    <property type="entry name" value="WalR-like"/>
</dbReference>
<dbReference type="InterPro" id="IPR016032">
    <property type="entry name" value="Sig_transdc_resp-reg_C-effctor"/>
</dbReference>
<dbReference type="EMBL" id="JARAWC010000017">
    <property type="protein sequence ID" value="MDX2962775.1"/>
    <property type="molecule type" value="Genomic_DNA"/>
</dbReference>
<sequence length="261" mass="28659">MLALRRPDDAAASSCPVCRAPLAAAPRTPLPALVRGSGQRVLVAARDVAVVELLAVSLELAGYRVGLAGSFGEAVARLGEGRFELAVVDLGLPGLPRSKGAGRPVVRRLPVLYLLPPDRLEAILPELDSGEKDYVTTPIRVAEVLARMRVLLRSADRSPRGASLSYDDLTLDDDGCRAVRGCRTLDLTPAEYRLLRHFLVNAHRVLSKEQISRFVWGDFREGNAIEQLVSRLRRKLDRDGPPLLHTRRGFGYWLGREESEA</sequence>
<feature type="domain" description="Response regulatory" evidence="8">
    <location>
        <begin position="40"/>
        <end position="152"/>
    </location>
</feature>
<keyword evidence="12" id="KW-1185">Reference proteome</keyword>
<reference evidence="10 12" key="1">
    <citation type="journal article" date="2023" name="Microb. Genom.">
        <title>Mesoterricola silvestris gen. nov., sp. nov., Mesoterricola sediminis sp. nov., Geothrix oryzae sp. nov., Geothrix edaphica sp. nov., Geothrix rubra sp. nov., and Geothrix limicola sp. nov., six novel members of Acidobacteriota isolated from soils.</title>
        <authorList>
            <person name="Weisberg A.J."/>
            <person name="Pearce E."/>
            <person name="Kramer C.G."/>
            <person name="Chang J.H."/>
            <person name="Clarke C.R."/>
        </authorList>
    </citation>
    <scope>NUCLEOTIDE SEQUENCE</scope>
    <source>
        <strain evidence="11 12">NB05-1H</strain>
        <strain evidence="10">NRRL_B-16521</strain>
    </source>
</reference>
<keyword evidence="4 7" id="KW-0238">DNA-binding</keyword>
<keyword evidence="2" id="KW-0902">Two-component regulatory system</keyword>
<dbReference type="SMART" id="SM00862">
    <property type="entry name" value="Trans_reg_C"/>
    <property type="match status" value="1"/>
</dbReference>
<dbReference type="GO" id="GO:0000976">
    <property type="term" value="F:transcription cis-regulatory region binding"/>
    <property type="evidence" value="ECO:0007669"/>
    <property type="project" value="TreeGrafter"/>
</dbReference>
<dbReference type="EMBL" id="JARAWP010000007">
    <property type="protein sequence ID" value="MDX3018918.1"/>
    <property type="molecule type" value="Genomic_DNA"/>
</dbReference>
<dbReference type="SUPFAM" id="SSF52172">
    <property type="entry name" value="CheY-like"/>
    <property type="match status" value="1"/>
</dbReference>